<gene>
    <name evidence="2" type="ORF">NSPWAT_2858</name>
</gene>
<dbReference type="PANTHER" id="PTHR38765:SF1">
    <property type="entry name" value="DUF484 DOMAIN-CONTAINING PROTEIN"/>
    <property type="match status" value="1"/>
</dbReference>
<evidence type="ECO:0000313" key="2">
    <source>
        <dbReference type="EMBL" id="CAI2719714.1"/>
    </source>
</evidence>
<dbReference type="SUPFAM" id="SSF55073">
    <property type="entry name" value="Nucleotide cyclase"/>
    <property type="match status" value="1"/>
</dbReference>
<dbReference type="InterPro" id="IPR007435">
    <property type="entry name" value="DUF484"/>
</dbReference>
<dbReference type="InterPro" id="IPR000160">
    <property type="entry name" value="GGDEF_dom"/>
</dbReference>
<dbReference type="Pfam" id="PF04340">
    <property type="entry name" value="DUF484"/>
    <property type="match status" value="1"/>
</dbReference>
<dbReference type="EMBL" id="OX336137">
    <property type="protein sequence ID" value="CAI2719714.1"/>
    <property type="molecule type" value="Genomic_DNA"/>
</dbReference>
<protein>
    <submittedName>
        <fullName evidence="2">GGDEF domain-containing protein</fullName>
    </submittedName>
</protein>
<dbReference type="Proteomes" id="UP001157733">
    <property type="component" value="Chromosome"/>
</dbReference>
<organism evidence="2 3">
    <name type="scientific">Nitrospina watsonii</name>
    <dbReference type="NCBI Taxonomy" id="1323948"/>
    <lineage>
        <taxon>Bacteria</taxon>
        <taxon>Pseudomonadati</taxon>
        <taxon>Nitrospinota/Tectimicrobiota group</taxon>
        <taxon>Nitrospinota</taxon>
        <taxon>Nitrospinia</taxon>
        <taxon>Nitrospinales</taxon>
        <taxon>Nitrospinaceae</taxon>
        <taxon>Nitrospina</taxon>
    </lineage>
</organism>
<dbReference type="InterPro" id="IPR029787">
    <property type="entry name" value="Nucleotide_cyclase"/>
</dbReference>
<proteinExistence type="predicted"/>
<evidence type="ECO:0000259" key="1">
    <source>
        <dbReference type="PROSITE" id="PS50887"/>
    </source>
</evidence>
<dbReference type="InterPro" id="IPR043128">
    <property type="entry name" value="Rev_trsase/Diguanyl_cyclase"/>
</dbReference>
<dbReference type="PROSITE" id="PS50887">
    <property type="entry name" value="GGDEF"/>
    <property type="match status" value="1"/>
</dbReference>
<evidence type="ECO:0000313" key="3">
    <source>
        <dbReference type="Proteomes" id="UP001157733"/>
    </source>
</evidence>
<keyword evidence="3" id="KW-1185">Reference proteome</keyword>
<dbReference type="PANTHER" id="PTHR38765">
    <property type="entry name" value="DUF484 DOMAIN-CONTAINING PROTEIN"/>
    <property type="match status" value="1"/>
</dbReference>
<feature type="domain" description="GGDEF" evidence="1">
    <location>
        <begin position="272"/>
        <end position="401"/>
    </location>
</feature>
<name>A0ABM9HI19_9BACT</name>
<dbReference type="Gene3D" id="3.30.70.270">
    <property type="match status" value="1"/>
</dbReference>
<dbReference type="SUPFAM" id="SSF55781">
    <property type="entry name" value="GAF domain-like"/>
    <property type="match status" value="1"/>
</dbReference>
<dbReference type="SMART" id="SM00267">
    <property type="entry name" value="GGDEF"/>
    <property type="match status" value="1"/>
</dbReference>
<dbReference type="Pfam" id="PF00990">
    <property type="entry name" value="GGDEF"/>
    <property type="match status" value="1"/>
</dbReference>
<sequence length="401" mass="45721">MNKDEVALYLNEHPEFFNDYPELLTRIKTIEETDLPVQPLKTLSIADRILRRVQQDKEHIKGQLEWFMEVAECNERILEHLFEIERICLYSHNFFQMASEIRGEIIKRFGIHGVMICLVDGADHFIAHSLPQMQSRDGAESLRLIDQATLFDWFRDGWGPVLRNQLEPGSELFDVTDSGPIRSEVLIPIPLHGKMAGALCLGSVDPAQFHEGLRTDYLERTAEKLGIAIDNVLLMEGMKNQSLLDSVTGLYNESYLATAVKREFDRARRYEKSLSCVKLQIDYWDDLMNTCDIDRYQILVEISRILQQNSRDGDLLFRVNDGDFMVLLPGICGDAACQMANRLKSDVEEALNPGPADAFLKINLRIVSYPDSDIVNHDDFDYALSVMDGLDPEENSESLSA</sequence>
<dbReference type="InterPro" id="IPR029016">
    <property type="entry name" value="GAF-like_dom_sf"/>
</dbReference>
<dbReference type="NCBIfam" id="TIGR00254">
    <property type="entry name" value="GGDEF"/>
    <property type="match status" value="1"/>
</dbReference>
<dbReference type="RefSeq" id="WP_282012525.1">
    <property type="nucleotide sequence ID" value="NZ_OX336137.1"/>
</dbReference>
<reference evidence="2 3" key="1">
    <citation type="submission" date="2022-09" db="EMBL/GenBank/DDBJ databases">
        <authorList>
            <person name="Kop L."/>
        </authorList>
    </citation>
    <scope>NUCLEOTIDE SEQUENCE [LARGE SCALE GENOMIC DNA]</scope>
    <source>
        <strain evidence="2 3">347</strain>
    </source>
</reference>
<accession>A0ABM9HI19</accession>
<dbReference type="Gene3D" id="3.30.450.40">
    <property type="match status" value="1"/>
</dbReference>